<evidence type="ECO:0000313" key="1">
    <source>
        <dbReference type="EMBL" id="ACD58977.1"/>
    </source>
</evidence>
<reference evidence="1 2" key="1">
    <citation type="journal article" date="2008" name="BMC Genomics">
        <title>Genome sequence and rapid evolution of the rice pathogen Xanthomonas oryzae pv. oryzae PXO99A.</title>
        <authorList>
            <person name="Salzberg S.L."/>
            <person name="Sommer D.D."/>
            <person name="Schatz M.C."/>
            <person name="Phillippy A.M."/>
            <person name="Rabinowicz P.D."/>
            <person name="Tsuge S."/>
            <person name="Furutani A."/>
            <person name="Ochiai H."/>
            <person name="Delcher A.L."/>
            <person name="Kelley D."/>
            <person name="Madupu R."/>
            <person name="Puiu D."/>
            <person name="Radune D."/>
            <person name="Shumway M."/>
            <person name="Trapnell C."/>
            <person name="Aparna G."/>
            <person name="Jha G."/>
            <person name="Pandey A."/>
            <person name="Patil P.B."/>
            <person name="Ishihara H."/>
            <person name="Meyer D.F."/>
            <person name="Szurek B."/>
            <person name="Verdier V."/>
            <person name="Koebnik R."/>
            <person name="Dow J.M."/>
            <person name="Ryan R.P."/>
            <person name="Hirata H."/>
            <person name="Tsuyumu S."/>
            <person name="Won Lee S."/>
            <person name="Seo Y.S."/>
            <person name="Sriariyanum M."/>
            <person name="Ronald P.C."/>
            <person name="Sonti R.V."/>
            <person name="Van Sluys M.A."/>
            <person name="Leach J.E."/>
            <person name="White F.F."/>
            <person name="Bogdanove A.J."/>
        </authorList>
    </citation>
    <scope>NUCLEOTIDE SEQUENCE [LARGE SCALE GENOMIC DNA]</scope>
    <source>
        <strain evidence="1 2">PXO99A</strain>
    </source>
</reference>
<protein>
    <submittedName>
        <fullName evidence="1">Uncharacterized protein</fullName>
    </submittedName>
</protein>
<name>A0A0K0GKG1_XANOP</name>
<dbReference type="HOGENOM" id="CLU_3174816_0_0_6"/>
<organism evidence="1 2">
    <name type="scientific">Xanthomonas oryzae pv. oryzae (strain PXO99A)</name>
    <dbReference type="NCBI Taxonomy" id="360094"/>
    <lineage>
        <taxon>Bacteria</taxon>
        <taxon>Pseudomonadati</taxon>
        <taxon>Pseudomonadota</taxon>
        <taxon>Gammaproteobacteria</taxon>
        <taxon>Lysobacterales</taxon>
        <taxon>Lysobacteraceae</taxon>
        <taxon>Xanthomonas</taxon>
    </lineage>
</organism>
<gene>
    <name evidence="1" type="ordered locus">PXO_05833</name>
</gene>
<dbReference type="AlphaFoldDB" id="A0A0K0GKG1"/>
<sequence>MQAAATPHESWRPGLMLLRPARRLRSTAAASQEGQAIAISLSANASW</sequence>
<dbReference type="EMBL" id="CP000967">
    <property type="protein sequence ID" value="ACD58977.1"/>
    <property type="molecule type" value="Genomic_DNA"/>
</dbReference>
<dbReference type="Proteomes" id="UP000001740">
    <property type="component" value="Chromosome"/>
</dbReference>
<dbReference type="KEGG" id="xop:PXO_05833"/>
<proteinExistence type="predicted"/>
<accession>A0A0K0GKG1</accession>
<evidence type="ECO:0000313" key="2">
    <source>
        <dbReference type="Proteomes" id="UP000001740"/>
    </source>
</evidence>